<dbReference type="SUPFAM" id="SSF50969">
    <property type="entry name" value="YVTN repeat-like/Quinoprotein amine dehydrogenase"/>
    <property type="match status" value="1"/>
</dbReference>
<sequence>MGRTFLVGDDGSVVEEERPAVLDGFPGAVPHPRGGWVVNRYDMEESWTHMPDGAMYGVPVDRGTQRLGRLADDGTVDWRREIPVGPSDSPARLLLAGDTLMTWQDQTVSYLDDDLQETRTAQVDSADGYRVHDVSTADGCLVVRSSDRRGQSELRRLDPETLEVLFLVDAHGWSSHLQVDDDRTAWSADRVSIRLHTRGTDGEWTSREIASRHSGGE</sequence>
<dbReference type="InterPro" id="IPR011044">
    <property type="entry name" value="Quino_amine_DH_bsu"/>
</dbReference>
<proteinExistence type="predicted"/>
<dbReference type="AlphaFoldDB" id="A0A9X1WF38"/>
<protein>
    <submittedName>
        <fullName evidence="1">Uncharacterized protein</fullName>
    </submittedName>
</protein>
<organism evidence="1 2">
    <name type="scientific">Corynebacterium kalidii</name>
    <dbReference type="NCBI Taxonomy" id="2931982"/>
    <lineage>
        <taxon>Bacteria</taxon>
        <taxon>Bacillati</taxon>
        <taxon>Actinomycetota</taxon>
        <taxon>Actinomycetes</taxon>
        <taxon>Mycobacteriales</taxon>
        <taxon>Corynebacteriaceae</taxon>
        <taxon>Corynebacterium</taxon>
    </lineage>
</organism>
<evidence type="ECO:0000313" key="2">
    <source>
        <dbReference type="Proteomes" id="UP001139207"/>
    </source>
</evidence>
<reference evidence="1" key="1">
    <citation type="submission" date="2022-04" db="EMBL/GenBank/DDBJ databases">
        <title>Corynebacterium kalidii LD5P10.</title>
        <authorList>
            <person name="Sun J.Q."/>
        </authorList>
    </citation>
    <scope>NUCLEOTIDE SEQUENCE</scope>
    <source>
        <strain evidence="1">LD5P10</strain>
    </source>
</reference>
<evidence type="ECO:0000313" key="1">
    <source>
        <dbReference type="EMBL" id="MCJ7857495.1"/>
    </source>
</evidence>
<dbReference type="RefSeq" id="WP_244803241.1">
    <property type="nucleotide sequence ID" value="NZ_JALIEA010000008.1"/>
</dbReference>
<dbReference type="EMBL" id="JALIEA010000008">
    <property type="protein sequence ID" value="MCJ7857495.1"/>
    <property type="molecule type" value="Genomic_DNA"/>
</dbReference>
<accession>A0A9X1WF38</accession>
<name>A0A9X1WF38_9CORY</name>
<comment type="caution">
    <text evidence="1">The sequence shown here is derived from an EMBL/GenBank/DDBJ whole genome shotgun (WGS) entry which is preliminary data.</text>
</comment>
<keyword evidence="2" id="KW-1185">Reference proteome</keyword>
<dbReference type="Proteomes" id="UP001139207">
    <property type="component" value="Unassembled WGS sequence"/>
</dbReference>
<gene>
    <name evidence="1" type="ORF">MUN33_02010</name>
</gene>